<evidence type="ECO:0000313" key="2">
    <source>
        <dbReference type="Proteomes" id="UP000034954"/>
    </source>
</evidence>
<name>A0A0M2UPS4_9BACT</name>
<reference evidence="1 2" key="1">
    <citation type="journal article" date="2013" name="BMC Microbiol.">
        <title>Identification of the type II cytochrome c maturation pathway in anammox bacteria by comparative genomics.</title>
        <authorList>
            <person name="Ferousi C."/>
            <person name="Speth D.R."/>
            <person name="Reimann J."/>
            <person name="Op den Camp H.J."/>
            <person name="Allen J.W."/>
            <person name="Keltjens J.T."/>
            <person name="Jetten M.S."/>
        </authorList>
    </citation>
    <scope>NUCLEOTIDE SEQUENCE [LARGE SCALE GENOMIC DNA]</scope>
    <source>
        <strain evidence="1">RU1</strain>
    </source>
</reference>
<evidence type="ECO:0000313" key="1">
    <source>
        <dbReference type="EMBL" id="KKO17897.1"/>
    </source>
</evidence>
<dbReference type="EMBL" id="LAQJ01000312">
    <property type="protein sequence ID" value="KKO17897.1"/>
    <property type="molecule type" value="Genomic_DNA"/>
</dbReference>
<keyword evidence="2" id="KW-1185">Reference proteome</keyword>
<gene>
    <name evidence="1" type="ORF">BROFUL_03408</name>
</gene>
<dbReference type="AlphaFoldDB" id="A0A0M2UPS4"/>
<accession>A0A0M2UPS4</accession>
<protein>
    <submittedName>
        <fullName evidence="1">Uncharacterized protein</fullName>
    </submittedName>
</protein>
<dbReference type="Proteomes" id="UP000034954">
    <property type="component" value="Unassembled WGS sequence"/>
</dbReference>
<dbReference type="Gene3D" id="3.40.30.10">
    <property type="entry name" value="Glutaredoxin"/>
    <property type="match status" value="1"/>
</dbReference>
<organism evidence="1 2">
    <name type="scientific">Candidatus Brocadia fulgida</name>
    <dbReference type="NCBI Taxonomy" id="380242"/>
    <lineage>
        <taxon>Bacteria</taxon>
        <taxon>Pseudomonadati</taxon>
        <taxon>Planctomycetota</taxon>
        <taxon>Candidatus Brocadiia</taxon>
        <taxon>Candidatus Brocadiales</taxon>
        <taxon>Candidatus Brocadiaceae</taxon>
        <taxon>Candidatus Brocadia</taxon>
    </lineage>
</organism>
<proteinExistence type="predicted"/>
<sequence>MENKIKWKEKMDMAISRARSENKPVLLDFFNPG</sequence>
<comment type="caution">
    <text evidence="1">The sequence shown here is derived from an EMBL/GenBank/DDBJ whole genome shotgun (WGS) entry which is preliminary data.</text>
</comment>